<dbReference type="AlphaFoldDB" id="A0A6A4VL83"/>
<dbReference type="InterPro" id="IPR037789">
    <property type="entry name" value="FIP_classI"/>
</dbReference>
<dbReference type="PANTHER" id="PTHR15746:SF23">
    <property type="entry name" value="RAB11 INTERACTING PROTEIN, ISOFORM A"/>
    <property type="match status" value="1"/>
</dbReference>
<evidence type="ECO:0000313" key="6">
    <source>
        <dbReference type="Proteomes" id="UP000440578"/>
    </source>
</evidence>
<evidence type="ECO:0000313" key="5">
    <source>
        <dbReference type="EMBL" id="KAF0292274.1"/>
    </source>
</evidence>
<dbReference type="EMBL" id="VIIS01001824">
    <property type="protein sequence ID" value="KAF0292274.1"/>
    <property type="molecule type" value="Genomic_DNA"/>
</dbReference>
<feature type="compositionally biased region" description="Low complexity" evidence="3">
    <location>
        <begin position="252"/>
        <end position="264"/>
    </location>
</feature>
<protein>
    <submittedName>
        <fullName evidence="5">Rab11 family-interacting protein 5</fullName>
    </submittedName>
</protein>
<feature type="region of interest" description="Disordered" evidence="3">
    <location>
        <begin position="159"/>
        <end position="313"/>
    </location>
</feature>
<keyword evidence="2" id="KW-0967">Endosome</keyword>
<keyword evidence="6" id="KW-1185">Reference proteome</keyword>
<sequence length="334" mass="35853">MQLFGTNDCFVVISLGKEKYQTSVKEKSPPNVEWCEECELTIPSQGNTAEIRLQVLHRNFLGVDEFLGQTSIPLADFDVYELPRNRTYQLHSKPEKKDNKSRGELEVRLGFTVKAASSSTADLRAGEKLRSSLVSLPKVAGHLGGSLASLGHKKKSIKKLASSVGHKVAKAGGRRRGSSRAGSEAGSDVGSDLGWDDAASSNADPGVISEGEEDEFGFDDHHHGRKPATPDLHGSLGRQLHRGTPTVDETPLSSLSSSVQSGLSEAPPAAPHLAAISERPAETAQAAARADSPEREYCDGTRRGHPAPGPTRDIVRSRRRKLAGITYTYCGHTS</sequence>
<name>A0A6A4VL83_AMPAM</name>
<dbReference type="PROSITE" id="PS50004">
    <property type="entry name" value="C2"/>
    <property type="match status" value="1"/>
</dbReference>
<comment type="subcellular location">
    <subcellularLocation>
        <location evidence="1">Recycling endosome</location>
    </subcellularLocation>
</comment>
<proteinExistence type="predicted"/>
<feature type="domain" description="C2" evidence="4">
    <location>
        <begin position="1"/>
        <end position="88"/>
    </location>
</feature>
<dbReference type="InterPro" id="IPR000008">
    <property type="entry name" value="C2_dom"/>
</dbReference>
<dbReference type="GO" id="GO:0045055">
    <property type="term" value="P:regulated exocytosis"/>
    <property type="evidence" value="ECO:0007669"/>
    <property type="project" value="TreeGrafter"/>
</dbReference>
<dbReference type="GO" id="GO:0031267">
    <property type="term" value="F:small GTPase binding"/>
    <property type="evidence" value="ECO:0007669"/>
    <property type="project" value="InterPro"/>
</dbReference>
<evidence type="ECO:0000256" key="1">
    <source>
        <dbReference type="ARBA" id="ARBA00004172"/>
    </source>
</evidence>
<dbReference type="InterPro" id="IPR035892">
    <property type="entry name" value="C2_domain_sf"/>
</dbReference>
<evidence type="ECO:0000256" key="2">
    <source>
        <dbReference type="ARBA" id="ARBA00022753"/>
    </source>
</evidence>
<evidence type="ECO:0000256" key="3">
    <source>
        <dbReference type="SAM" id="MobiDB-lite"/>
    </source>
</evidence>
<feature type="compositionally biased region" description="Basic and acidic residues" evidence="3">
    <location>
        <begin position="291"/>
        <end position="302"/>
    </location>
</feature>
<dbReference type="Proteomes" id="UP000440578">
    <property type="component" value="Unassembled WGS sequence"/>
</dbReference>
<dbReference type="OrthoDB" id="8956628at2759"/>
<feature type="compositionally biased region" description="Basic residues" evidence="3">
    <location>
        <begin position="167"/>
        <end position="178"/>
    </location>
</feature>
<dbReference type="Pfam" id="PF00168">
    <property type="entry name" value="C2"/>
    <property type="match status" value="1"/>
</dbReference>
<comment type="caution">
    <text evidence="5">The sequence shown here is derived from an EMBL/GenBank/DDBJ whole genome shotgun (WGS) entry which is preliminary data.</text>
</comment>
<accession>A0A6A4VL83</accession>
<evidence type="ECO:0000259" key="4">
    <source>
        <dbReference type="PROSITE" id="PS50004"/>
    </source>
</evidence>
<dbReference type="PANTHER" id="PTHR15746">
    <property type="entry name" value="RAB11-RELATED"/>
    <property type="match status" value="1"/>
</dbReference>
<reference evidence="5 6" key="1">
    <citation type="submission" date="2019-07" db="EMBL/GenBank/DDBJ databases">
        <title>Draft genome assembly of a fouling barnacle, Amphibalanus amphitrite (Darwin, 1854): The first reference genome for Thecostraca.</title>
        <authorList>
            <person name="Kim W."/>
        </authorList>
    </citation>
    <scope>NUCLEOTIDE SEQUENCE [LARGE SCALE GENOMIC DNA]</scope>
    <source>
        <strain evidence="5">SNU_AA5</strain>
        <tissue evidence="5">Soma without cirri and trophi</tissue>
    </source>
</reference>
<organism evidence="5 6">
    <name type="scientific">Amphibalanus amphitrite</name>
    <name type="common">Striped barnacle</name>
    <name type="synonym">Balanus amphitrite</name>
    <dbReference type="NCBI Taxonomy" id="1232801"/>
    <lineage>
        <taxon>Eukaryota</taxon>
        <taxon>Metazoa</taxon>
        <taxon>Ecdysozoa</taxon>
        <taxon>Arthropoda</taxon>
        <taxon>Crustacea</taxon>
        <taxon>Multicrustacea</taxon>
        <taxon>Cirripedia</taxon>
        <taxon>Thoracica</taxon>
        <taxon>Thoracicalcarea</taxon>
        <taxon>Balanomorpha</taxon>
        <taxon>Balanoidea</taxon>
        <taxon>Balanidae</taxon>
        <taxon>Amphibalaninae</taxon>
        <taxon>Amphibalanus</taxon>
    </lineage>
</organism>
<dbReference type="GO" id="GO:0055037">
    <property type="term" value="C:recycling endosome"/>
    <property type="evidence" value="ECO:0007669"/>
    <property type="project" value="UniProtKB-SubCell"/>
</dbReference>
<dbReference type="SUPFAM" id="SSF49562">
    <property type="entry name" value="C2 domain (Calcium/lipid-binding domain, CaLB)"/>
    <property type="match status" value="1"/>
</dbReference>
<gene>
    <name evidence="5" type="primary">Rab11fip5</name>
    <name evidence="5" type="ORF">FJT64_009701</name>
</gene>
<dbReference type="Gene3D" id="2.60.40.150">
    <property type="entry name" value="C2 domain"/>
    <property type="match status" value="1"/>
</dbReference>